<evidence type="ECO:0000313" key="3">
    <source>
        <dbReference type="Proteomes" id="UP000548476"/>
    </source>
</evidence>
<dbReference type="InterPro" id="IPR041638">
    <property type="entry name" value="BaeRF_family11"/>
</dbReference>
<organism evidence="2 3">
    <name type="scientific">Phytomonospora endophytica</name>
    <dbReference type="NCBI Taxonomy" id="714109"/>
    <lineage>
        <taxon>Bacteria</taxon>
        <taxon>Bacillati</taxon>
        <taxon>Actinomycetota</taxon>
        <taxon>Actinomycetes</taxon>
        <taxon>Micromonosporales</taxon>
        <taxon>Micromonosporaceae</taxon>
        <taxon>Phytomonospora</taxon>
    </lineage>
</organism>
<dbReference type="RefSeq" id="WP_184792836.1">
    <property type="nucleotide sequence ID" value="NZ_BONT01000101.1"/>
</dbReference>
<sequence>MPGLYTDIPSRPQIDALLNAREAASVSLYLPTDPANPNAAPIAFKDLARQALDQLRAAGTPKGEVEALDEHLTDLHADSRFWRFQARSLAVFATPARVRTFRLPNHLQPQAAVADRFHVKPLLRSVTFPQSGYLLALAQGSVRLMEIAEGVAGTTIDVPDLPEDVASAVGKASIKDRSPARRVQGSEGQKMRMRQYARQIDEALRAVLPSGGVPLVLAGAEPLLSIFREVCSYPDVAEDVVSGNPEGRGDAELTADARKVLDEVHAAALGELKALFAERSSQGRTVVDVGDAARFATQGAVDTVFVDFDATVPGTVDDNGEVSYSEEDDAVAYGVVDEIARRVWLSGGRVLAVRREDVPEGGDVAAILRYAP</sequence>
<keyword evidence="3" id="KW-1185">Reference proteome</keyword>
<evidence type="ECO:0000256" key="1">
    <source>
        <dbReference type="SAM" id="MobiDB-lite"/>
    </source>
</evidence>
<evidence type="ECO:0000313" key="2">
    <source>
        <dbReference type="EMBL" id="MBB6039753.1"/>
    </source>
</evidence>
<dbReference type="Proteomes" id="UP000548476">
    <property type="component" value="Unassembled WGS sequence"/>
</dbReference>
<dbReference type="EMBL" id="JACHGT010000025">
    <property type="protein sequence ID" value="MBB6039753.1"/>
    <property type="molecule type" value="Genomic_DNA"/>
</dbReference>
<gene>
    <name evidence="2" type="ORF">HNR73_007651</name>
</gene>
<feature type="region of interest" description="Disordered" evidence="1">
    <location>
        <begin position="169"/>
        <end position="192"/>
    </location>
</feature>
<protein>
    <submittedName>
        <fullName evidence="2">Uncharacterized protein</fullName>
    </submittedName>
</protein>
<accession>A0A841FYD6</accession>
<reference evidence="2 3" key="1">
    <citation type="submission" date="2020-08" db="EMBL/GenBank/DDBJ databases">
        <title>Genomic Encyclopedia of Type Strains, Phase IV (KMG-IV): sequencing the most valuable type-strain genomes for metagenomic binning, comparative biology and taxonomic classification.</title>
        <authorList>
            <person name="Goeker M."/>
        </authorList>
    </citation>
    <scope>NUCLEOTIDE SEQUENCE [LARGE SCALE GENOMIC DNA]</scope>
    <source>
        <strain evidence="2 3">YIM 65646</strain>
    </source>
</reference>
<proteinExistence type="predicted"/>
<name>A0A841FYD6_9ACTN</name>
<comment type="caution">
    <text evidence="2">The sequence shown here is derived from an EMBL/GenBank/DDBJ whole genome shotgun (WGS) entry which is preliminary data.</text>
</comment>
<dbReference type="AlphaFoldDB" id="A0A841FYD6"/>
<dbReference type="Pfam" id="PF18855">
    <property type="entry name" value="baeRF_family11"/>
    <property type="match status" value="1"/>
</dbReference>